<evidence type="ECO:0000259" key="1">
    <source>
        <dbReference type="PROSITE" id="PS51184"/>
    </source>
</evidence>
<keyword evidence="3" id="KW-1185">Reference proteome</keyword>
<evidence type="ECO:0000313" key="2">
    <source>
        <dbReference type="EMBL" id="KAJ8100021.1"/>
    </source>
</evidence>
<accession>A0AAD7QRR3</accession>
<dbReference type="InterPro" id="IPR041667">
    <property type="entry name" value="Cupin_8"/>
</dbReference>
<dbReference type="PROSITE" id="PS51184">
    <property type="entry name" value="JMJC"/>
    <property type="match status" value="1"/>
</dbReference>
<dbReference type="RefSeq" id="XP_056043471.1">
    <property type="nucleotide sequence ID" value="XM_056187865.1"/>
</dbReference>
<dbReference type="Gene3D" id="2.60.120.10">
    <property type="entry name" value="Jelly Rolls"/>
    <property type="match status" value="1"/>
</dbReference>
<reference evidence="2" key="1">
    <citation type="submission" date="2023-03" db="EMBL/GenBank/DDBJ databases">
        <title>Near-Complete genome sequence of Lipomyces tetrasporous NRRL Y-64009, an oleaginous yeast capable of growing on lignocellulosic hydrolysates.</title>
        <authorList>
            <consortium name="Lawrence Berkeley National Laboratory"/>
            <person name="Jagtap S.S."/>
            <person name="Liu J.-J."/>
            <person name="Walukiewicz H.E."/>
            <person name="Pangilinan J."/>
            <person name="Lipzen A."/>
            <person name="Ahrendt S."/>
            <person name="Koriabine M."/>
            <person name="Cobaugh K."/>
            <person name="Salamov A."/>
            <person name="Yoshinaga Y."/>
            <person name="Ng V."/>
            <person name="Daum C."/>
            <person name="Grigoriev I.V."/>
            <person name="Slininger P.J."/>
            <person name="Dien B.S."/>
            <person name="Jin Y.-S."/>
            <person name="Rao C.V."/>
        </authorList>
    </citation>
    <scope>NUCLEOTIDE SEQUENCE</scope>
    <source>
        <strain evidence="2">NRRL Y-64009</strain>
    </source>
</reference>
<dbReference type="Pfam" id="PF13621">
    <property type="entry name" value="Cupin_8"/>
    <property type="match status" value="1"/>
</dbReference>
<gene>
    <name evidence="2" type="ORF">POJ06DRAFT_255210</name>
</gene>
<dbReference type="PANTHER" id="PTHR12461">
    <property type="entry name" value="HYPOXIA-INDUCIBLE FACTOR 1 ALPHA INHIBITOR-RELATED"/>
    <property type="match status" value="1"/>
</dbReference>
<dbReference type="InterPro" id="IPR014710">
    <property type="entry name" value="RmlC-like_jellyroll"/>
</dbReference>
<feature type="domain" description="JmjC" evidence="1">
    <location>
        <begin position="125"/>
        <end position="304"/>
    </location>
</feature>
<dbReference type="InterPro" id="IPR003347">
    <property type="entry name" value="JmjC_dom"/>
</dbReference>
<name>A0AAD7QRR3_9ASCO</name>
<dbReference type="Proteomes" id="UP001217417">
    <property type="component" value="Unassembled WGS sequence"/>
</dbReference>
<protein>
    <submittedName>
        <fullName evidence="2">Cupin-like domain-protein</fullName>
    </submittedName>
</protein>
<dbReference type="SUPFAM" id="SSF51197">
    <property type="entry name" value="Clavaminate synthase-like"/>
    <property type="match status" value="1"/>
</dbReference>
<sequence>MQALEAILSDLLELQHDLTPSFVPSQATQPSALEFLRQVHTNFPVIYRAAALEWPAIDATSGRRWSRKYLLESLKHTTVSVAETPLGNADAPLGNLFVQPHTSNLPFSEFMDKLLDSDGDTVCYMQSQNNNMPTEFPQLVDDVEMDIPWATEALNSKPEAVNLWIGSSRSTTSLHKDPYENLHVQVLGQKVFKLISPAEHICVKESMLKKATYNKLSDGFELIIGTESQPWPTLDPDAIESTDFWQSKVRVIEVVLNPGDILYLPALWFHKVSQVSDADGLCCSVNYWYDMDFTGPLWPFANFVRSISNSLAGVEKDADIKDCVKDGNM</sequence>
<dbReference type="EMBL" id="JARPMG010000006">
    <property type="protein sequence ID" value="KAJ8100021.1"/>
    <property type="molecule type" value="Genomic_DNA"/>
</dbReference>
<organism evidence="2 3">
    <name type="scientific">Lipomyces tetrasporus</name>
    <dbReference type="NCBI Taxonomy" id="54092"/>
    <lineage>
        <taxon>Eukaryota</taxon>
        <taxon>Fungi</taxon>
        <taxon>Dikarya</taxon>
        <taxon>Ascomycota</taxon>
        <taxon>Saccharomycotina</taxon>
        <taxon>Lipomycetes</taxon>
        <taxon>Lipomycetales</taxon>
        <taxon>Lipomycetaceae</taxon>
        <taxon>Lipomyces</taxon>
    </lineage>
</organism>
<dbReference type="GeneID" id="80883031"/>
<dbReference type="AlphaFoldDB" id="A0AAD7QRR3"/>
<proteinExistence type="predicted"/>
<dbReference type="SMART" id="SM00558">
    <property type="entry name" value="JmjC"/>
    <property type="match status" value="1"/>
</dbReference>
<evidence type="ECO:0000313" key="3">
    <source>
        <dbReference type="Proteomes" id="UP001217417"/>
    </source>
</evidence>
<comment type="caution">
    <text evidence="2">The sequence shown here is derived from an EMBL/GenBank/DDBJ whole genome shotgun (WGS) entry which is preliminary data.</text>
</comment>
<dbReference type="PANTHER" id="PTHR12461:SF99">
    <property type="entry name" value="BIFUNCTIONAL PEPTIDASE AND (3S)-LYSYL HYDROXYLASE JMJD7"/>
    <property type="match status" value="1"/>
</dbReference>